<dbReference type="Proteomes" id="UP000481861">
    <property type="component" value="Unassembled WGS sequence"/>
</dbReference>
<dbReference type="InterPro" id="IPR011008">
    <property type="entry name" value="Dimeric_a/b-barrel"/>
</dbReference>
<comment type="caution">
    <text evidence="1">The sequence shown here is derived from an EMBL/GenBank/DDBJ whole genome shotgun (WGS) entry which is preliminary data.</text>
</comment>
<sequence>MHLILFEQLFPPTGPSLTLATTLYKSLAPLVRAHPGFISEQDYSAAANPNPNPDAAPFTALTLGLFESADALVAWRRNGRHKSVQQRARARVFEGYRIRVGEVGAEEEADGGVKEGEHMTTSRPGAWVVVCRRRSSGVVPAAKSAPHAQLADIVLQQSAGKEASASASVAQPVDVSIYRSEHGTSEIEMVYISSWNTQADARAFAASVDRREGDDDDMWVVRVERDYTMGERGEAPVE</sequence>
<accession>A0A7C8MWY0</accession>
<dbReference type="EMBL" id="JAADJZ010000002">
    <property type="protein sequence ID" value="KAF2876925.1"/>
    <property type="molecule type" value="Genomic_DNA"/>
</dbReference>
<name>A0A7C8MWY0_9PLEO</name>
<gene>
    <name evidence="1" type="ORF">BDV95DRAFT_643502</name>
</gene>
<dbReference type="SUPFAM" id="SSF54909">
    <property type="entry name" value="Dimeric alpha+beta barrel"/>
    <property type="match status" value="1"/>
</dbReference>
<evidence type="ECO:0000313" key="2">
    <source>
        <dbReference type="Proteomes" id="UP000481861"/>
    </source>
</evidence>
<keyword evidence="2" id="KW-1185">Reference proteome</keyword>
<protein>
    <recommendedName>
        <fullName evidence="3">ABM domain-containing protein</fullName>
    </recommendedName>
</protein>
<reference evidence="1 2" key="1">
    <citation type="submission" date="2020-01" db="EMBL/GenBank/DDBJ databases">
        <authorList>
            <consortium name="DOE Joint Genome Institute"/>
            <person name="Haridas S."/>
            <person name="Albert R."/>
            <person name="Binder M."/>
            <person name="Bloem J."/>
            <person name="Labutti K."/>
            <person name="Salamov A."/>
            <person name="Andreopoulos B."/>
            <person name="Baker S.E."/>
            <person name="Barry K."/>
            <person name="Bills G."/>
            <person name="Bluhm B.H."/>
            <person name="Cannon C."/>
            <person name="Castanera R."/>
            <person name="Culley D.E."/>
            <person name="Daum C."/>
            <person name="Ezra D."/>
            <person name="Gonzalez J.B."/>
            <person name="Henrissat B."/>
            <person name="Kuo A."/>
            <person name="Liang C."/>
            <person name="Lipzen A."/>
            <person name="Lutzoni F."/>
            <person name="Magnuson J."/>
            <person name="Mondo S."/>
            <person name="Nolan M."/>
            <person name="Ohm R."/>
            <person name="Pangilinan J."/>
            <person name="Park H.-J.H."/>
            <person name="Ramirez L."/>
            <person name="Alfaro M."/>
            <person name="Sun H."/>
            <person name="Tritt A."/>
            <person name="Yoshinaga Y."/>
            <person name="Zwiers L.-H.L."/>
            <person name="Turgeon B.G."/>
            <person name="Goodwin S.B."/>
            <person name="Spatafora J.W."/>
            <person name="Crous P.W."/>
            <person name="Grigoriev I.V."/>
        </authorList>
    </citation>
    <scope>NUCLEOTIDE SEQUENCE [LARGE SCALE GENOMIC DNA]</scope>
    <source>
        <strain evidence="1 2">CBS 611.86</strain>
    </source>
</reference>
<evidence type="ECO:0008006" key="3">
    <source>
        <dbReference type="Google" id="ProtNLM"/>
    </source>
</evidence>
<evidence type="ECO:0000313" key="1">
    <source>
        <dbReference type="EMBL" id="KAF2876925.1"/>
    </source>
</evidence>
<organism evidence="1 2">
    <name type="scientific">Massariosphaeria phaeospora</name>
    <dbReference type="NCBI Taxonomy" id="100035"/>
    <lineage>
        <taxon>Eukaryota</taxon>
        <taxon>Fungi</taxon>
        <taxon>Dikarya</taxon>
        <taxon>Ascomycota</taxon>
        <taxon>Pezizomycotina</taxon>
        <taxon>Dothideomycetes</taxon>
        <taxon>Pleosporomycetidae</taxon>
        <taxon>Pleosporales</taxon>
        <taxon>Pleosporales incertae sedis</taxon>
        <taxon>Massariosphaeria</taxon>
    </lineage>
</organism>
<proteinExistence type="predicted"/>
<dbReference type="AlphaFoldDB" id="A0A7C8MWY0"/>
<dbReference type="Gene3D" id="3.30.70.100">
    <property type="match status" value="1"/>
</dbReference>